<dbReference type="Pfam" id="PF19030">
    <property type="entry name" value="TSP1_ADAMTS"/>
    <property type="match status" value="1"/>
</dbReference>
<name>B2ZPN2_DUGJA</name>
<evidence type="ECO:0000256" key="1">
    <source>
        <dbReference type="ARBA" id="ARBA00022723"/>
    </source>
</evidence>
<dbReference type="PROSITE" id="PS51046">
    <property type="entry name" value="GON"/>
    <property type="match status" value="1"/>
</dbReference>
<dbReference type="EMBL" id="EU679401">
    <property type="protein sequence ID" value="ACD49672.1"/>
    <property type="molecule type" value="mRNA"/>
</dbReference>
<protein>
    <submittedName>
        <fullName evidence="3">GON domain protein</fullName>
    </submittedName>
</protein>
<dbReference type="GO" id="GO:0008270">
    <property type="term" value="F:zinc ion binding"/>
    <property type="evidence" value="ECO:0007669"/>
    <property type="project" value="InterPro"/>
</dbReference>
<proteinExistence type="evidence at transcript level"/>
<dbReference type="InterPro" id="IPR012314">
    <property type="entry name" value="Pept_M12B_GON-ADAMTSs"/>
</dbReference>
<dbReference type="AlphaFoldDB" id="B2ZPN2"/>
<reference evidence="3" key="1">
    <citation type="submission" date="2008-04" db="EMBL/GenBank/DDBJ databases">
        <authorList>
            <person name="Zhao B."/>
            <person name="Qu X."/>
        </authorList>
    </citation>
    <scope>NUCLEOTIDE SEQUENCE</scope>
</reference>
<organism evidence="3">
    <name type="scientific">Dugesia japonica</name>
    <name type="common">Planarian</name>
    <dbReference type="NCBI Taxonomy" id="6161"/>
    <lineage>
        <taxon>Eukaryota</taxon>
        <taxon>Metazoa</taxon>
        <taxon>Spiralia</taxon>
        <taxon>Lophotrochozoa</taxon>
        <taxon>Platyhelminthes</taxon>
        <taxon>Rhabditophora</taxon>
        <taxon>Seriata</taxon>
        <taxon>Tricladida</taxon>
        <taxon>Continenticola</taxon>
        <taxon>Geoplanoidea</taxon>
        <taxon>Dugesiidae</taxon>
        <taxon>Dugesia</taxon>
    </lineage>
</organism>
<dbReference type="GO" id="GO:0004222">
    <property type="term" value="F:metalloendopeptidase activity"/>
    <property type="evidence" value="ECO:0007669"/>
    <property type="project" value="InterPro"/>
</dbReference>
<feature type="domain" description="GON" evidence="2">
    <location>
        <begin position="83"/>
        <end position="284"/>
    </location>
</feature>
<evidence type="ECO:0000259" key="2">
    <source>
        <dbReference type="PROSITE" id="PS51046"/>
    </source>
</evidence>
<dbReference type="Pfam" id="PF08685">
    <property type="entry name" value="GON"/>
    <property type="match status" value="1"/>
</dbReference>
<sequence length="296" mass="33959">MCGIRTFPDYFTGCLKHGCLQYMWKVGAWDDSPCLNSCVAINQKRTVKCFDEFGQVYEDEFCDKASKPPSWKLCQRPKLCTDVPRSCREIKLKFPDANDGEYELSTNFNWKYNIYCADMNSDSPEEYLTLTKPNYAKSSKHISQKENSTCMFNEGDGTTNIVDTKLNDNLFSQTNYNKIRIILSDLSINILDSRFSYTKGEVYVPFGTAKDCSGSTNCPNGHFRIDLRGTGFSVSSETKWNERYHKYGYRIIRTHRSQLVKGWCGGQCTGCSPINKLYIVPQIYGQDYEEISKEIS</sequence>
<keyword evidence="1" id="KW-0479">Metal-binding</keyword>
<accession>B2ZPN2</accession>
<evidence type="ECO:0000313" key="3">
    <source>
        <dbReference type="EMBL" id="ACD49672.1"/>
    </source>
</evidence>